<protein>
    <submittedName>
        <fullName evidence="2">Capsular associated protein</fullName>
    </submittedName>
</protein>
<keyword evidence="3" id="KW-1185">Reference proteome</keyword>
<organism evidence="2 3">
    <name type="scientific">Coniochaeta pulveracea</name>
    <dbReference type="NCBI Taxonomy" id="177199"/>
    <lineage>
        <taxon>Eukaryota</taxon>
        <taxon>Fungi</taxon>
        <taxon>Dikarya</taxon>
        <taxon>Ascomycota</taxon>
        <taxon>Pezizomycotina</taxon>
        <taxon>Sordariomycetes</taxon>
        <taxon>Sordariomycetidae</taxon>
        <taxon>Coniochaetales</taxon>
        <taxon>Coniochaetaceae</taxon>
        <taxon>Coniochaeta</taxon>
    </lineage>
</organism>
<dbReference type="Pfam" id="PF11735">
    <property type="entry name" value="CAP59_mtransfer"/>
    <property type="match status" value="1"/>
</dbReference>
<reference evidence="2 3" key="1">
    <citation type="submission" date="2018-08" db="EMBL/GenBank/DDBJ databases">
        <title>Draft genome of the lignicolous fungus Coniochaeta pulveracea.</title>
        <authorList>
            <person name="Borstlap C.J."/>
            <person name="De Witt R.N."/>
            <person name="Botha A."/>
            <person name="Volschenk H."/>
        </authorList>
    </citation>
    <scope>NUCLEOTIDE SEQUENCE [LARGE SCALE GENOMIC DNA]</scope>
    <source>
        <strain evidence="2 3">CAB683</strain>
    </source>
</reference>
<accession>A0A420Y8D1</accession>
<dbReference type="OrthoDB" id="262547at2759"/>
<sequence>MTGRRFRTLTQLSTISLVILTLLLCRSYVASQLYTTADLDKAHDKPVEENLPHIEPKTLPDGNSTTTYIQAILKPDNNQLPKLVCPRPDLSRYEYLKAPKVTESRIQYFFALNLRECLQLLPRLLGSIVQTIRFLGPEHCAISIVEGNSADGTSEVLAALQPELDRLLGAQQVHFVLENGIRPLEGEGMRFKKLAELRNLALQPMLDNPEQHKDATVVFINDVSICLDDILELIHQRRYLEADMTCAMDWVPGADGPIFYDSYVSRSIIGDLFFNIPPETASYSEATNLFWNEPRARERLAAHQPFQVFSCWNGAVAFTAMPVVEKKVAFRSTYEEKRECFQAEPELFCKDMWWQGHGRIAVVPSVNLGYSNDGSKMAKEKKGYTSDLVAKNAEQEKIDWAGPPPMVKCMPTFTDQTWRPWNESLV</sequence>
<feature type="signal peptide" evidence="1">
    <location>
        <begin position="1"/>
        <end position="31"/>
    </location>
</feature>
<dbReference type="InterPro" id="IPR021047">
    <property type="entry name" value="Mannosyltransferase_CMT1"/>
</dbReference>
<dbReference type="Proteomes" id="UP000275385">
    <property type="component" value="Unassembled WGS sequence"/>
</dbReference>
<dbReference type="PANTHER" id="PTHR34144:SF5">
    <property type="entry name" value="ALPHA-1,3-MANNOSYLTRANSFERASE CMT1"/>
    <property type="match status" value="1"/>
</dbReference>
<feature type="chain" id="PRO_5019453471" evidence="1">
    <location>
        <begin position="32"/>
        <end position="426"/>
    </location>
</feature>
<name>A0A420Y8D1_9PEZI</name>
<keyword evidence="1" id="KW-0732">Signal</keyword>
<proteinExistence type="predicted"/>
<comment type="caution">
    <text evidence="2">The sequence shown here is derived from an EMBL/GenBank/DDBJ whole genome shotgun (WGS) entry which is preliminary data.</text>
</comment>
<dbReference type="AlphaFoldDB" id="A0A420Y8D1"/>
<evidence type="ECO:0000256" key="1">
    <source>
        <dbReference type="SAM" id="SignalP"/>
    </source>
</evidence>
<evidence type="ECO:0000313" key="3">
    <source>
        <dbReference type="Proteomes" id="UP000275385"/>
    </source>
</evidence>
<dbReference type="EMBL" id="QVQW01000034">
    <property type="protein sequence ID" value="RKU44132.1"/>
    <property type="molecule type" value="Genomic_DNA"/>
</dbReference>
<dbReference type="PANTHER" id="PTHR34144">
    <property type="entry name" value="CHROMOSOME 8, WHOLE GENOME SHOTGUN SEQUENCE"/>
    <property type="match status" value="1"/>
</dbReference>
<evidence type="ECO:0000313" key="2">
    <source>
        <dbReference type="EMBL" id="RKU44132.1"/>
    </source>
</evidence>
<gene>
    <name evidence="2" type="primary">CAP59_2</name>
    <name evidence="2" type="ORF">DL546_004225</name>
</gene>